<sequence length="779" mass="83712">MNSTITIGPSDQLTSTSMKPDTLVEIEQRVLWLATSMIHHANRVRPNPSGLKVGGHQASCASMVSIMTSLWFEQLRPGDRVSVKPHASPVLHGINYLLGELDEKYLTTLREFGGLQSYPSRSKDPDPVDYSTGSVGIGATAPIWGAIARRYVNTQIGSAGTGRQYSLVGDAELDEGAVWEAILDTSVAELGEIVWIVDLNRQSLDRVVPNIAAGRLEAMFSAAGWQVLTVKFGTLLESLFTRTGGPALRTRILDMPNPEYQRLLRCDAAQVRDRLPGDGPDAAAIASLIAELDDGTLLRAIRNLGGHDLDALRAAYGQIDDTRPTVIIAYTIKGRGLPTQGHPQNHSSLLTVEQYEQLAAELGMDPADPWARFEAGSAAGRVCAATADRLRREKVEFGTPPAVPADIGRTPSGTSTTQAALGRALLDLSRQAPEAAKRVVTVSPDVSSTTNLAGWLNKVGVWSPNERRNWFDDDAETIMHWREKPTGQHMELGIAETNLVGLMGELGATWSRWGQPLFPIGVMYDPFVERALEPWSYGIYAGGQSILVGTPSGVTLAAEGGAHQSIKTPSIGLEQPGCVSYEPAFAIDVEWTLLDSISRLGRPDGSSSYLRLSTRPVDQTLAAVPTDPAARERRRRQVVAGAYTLRRTDTPAVTLVGMGAVITETLTAADRLAEQGIAADVVCVTSPGLLFEAVQARRGLADGPSWILDQVFPAGRATPMVTVLDGHPHTLAFLTGINHVPGAALGVSRFGQVGSLDDVYRYHGIDTDAVVRTVLDLVD</sequence>
<dbReference type="InterPro" id="IPR029061">
    <property type="entry name" value="THDP-binding"/>
</dbReference>
<comment type="catalytic activity">
    <reaction evidence="6">
        <text>N(6)-[(R)-lipoyl]-L-lysyl-[protein] + pyruvate + H(+) = N(6)-[(R)-S(8)-acetyldihydrolipoyl]-L-lysyl-[protein] + CO2</text>
        <dbReference type="Rhea" id="RHEA:19189"/>
        <dbReference type="Rhea" id="RHEA-COMP:10474"/>
        <dbReference type="Rhea" id="RHEA-COMP:10478"/>
        <dbReference type="ChEBI" id="CHEBI:15361"/>
        <dbReference type="ChEBI" id="CHEBI:15378"/>
        <dbReference type="ChEBI" id="CHEBI:16526"/>
        <dbReference type="ChEBI" id="CHEBI:83099"/>
        <dbReference type="ChEBI" id="CHEBI:83111"/>
        <dbReference type="EC" id="1.2.4.1"/>
    </reaction>
</comment>
<keyword evidence="7" id="KW-0460">Magnesium</keyword>
<comment type="caution">
    <text evidence="9">The sequence shown here is derived from an EMBL/GenBank/DDBJ whole genome shotgun (WGS) entry which is preliminary data.</text>
</comment>
<dbReference type="InterPro" id="IPR041621">
    <property type="entry name" value="PDH_E1_M"/>
</dbReference>
<dbReference type="InterPro" id="IPR005475">
    <property type="entry name" value="Transketolase-like_Pyr-bd"/>
</dbReference>
<dbReference type="PIRSF" id="PIRSF000156">
    <property type="entry name" value="Pyruvate_dh_E1"/>
    <property type="match status" value="1"/>
</dbReference>
<dbReference type="InterPro" id="IPR009014">
    <property type="entry name" value="Transketo_C/PFOR_II"/>
</dbReference>
<dbReference type="InterPro" id="IPR005474">
    <property type="entry name" value="Transketolase_N"/>
</dbReference>
<comment type="similarity">
    <text evidence="3">Belongs to the transketolase family.</text>
</comment>
<proteinExistence type="inferred from homology"/>
<keyword evidence="9" id="KW-0670">Pyruvate</keyword>
<reference evidence="9 10" key="1">
    <citation type="submission" date="2018-06" db="EMBL/GenBank/DDBJ databases">
        <authorList>
            <consortium name="Pathogen Informatics"/>
            <person name="Doyle S."/>
        </authorList>
    </citation>
    <scope>NUCLEOTIDE SEQUENCE [LARGE SCALE GENOMIC DNA]</scope>
    <source>
        <strain evidence="9 10">NCTC13229</strain>
    </source>
</reference>
<evidence type="ECO:0000256" key="5">
    <source>
        <dbReference type="ARBA" id="ARBA00023052"/>
    </source>
</evidence>
<name>A0AB38F646_RHOWR</name>
<dbReference type="Pfam" id="PF22613">
    <property type="entry name" value="Transketolase_C_1"/>
    <property type="match status" value="1"/>
</dbReference>
<dbReference type="GO" id="GO:0000287">
    <property type="term" value="F:magnesium ion binding"/>
    <property type="evidence" value="ECO:0007669"/>
    <property type="project" value="UniProtKB-ARBA"/>
</dbReference>
<dbReference type="SUPFAM" id="SSF52518">
    <property type="entry name" value="Thiamin diphosphate-binding fold (THDP-binding)"/>
    <property type="match status" value="2"/>
</dbReference>
<feature type="binding site" evidence="7">
    <location>
        <position position="170"/>
    </location>
    <ligand>
        <name>Mg(2+)</name>
        <dbReference type="ChEBI" id="CHEBI:18420"/>
    </ligand>
</feature>
<comment type="cofactor">
    <cofactor evidence="1 7">
        <name>Mg(2+)</name>
        <dbReference type="ChEBI" id="CHEBI:18420"/>
    </cofactor>
</comment>
<dbReference type="GO" id="GO:0004739">
    <property type="term" value="F:pyruvate dehydrogenase (acetyl-transferring) activity"/>
    <property type="evidence" value="ECO:0007669"/>
    <property type="project" value="UniProtKB-EC"/>
</dbReference>
<dbReference type="Pfam" id="PF00456">
    <property type="entry name" value="Transketolase_N"/>
    <property type="match status" value="1"/>
</dbReference>
<feature type="domain" description="Transketolase-like pyrimidine-binding" evidence="8">
    <location>
        <begin position="415"/>
        <end position="619"/>
    </location>
</feature>
<evidence type="ECO:0000256" key="3">
    <source>
        <dbReference type="ARBA" id="ARBA00007131"/>
    </source>
</evidence>
<evidence type="ECO:0000259" key="8">
    <source>
        <dbReference type="SMART" id="SM00861"/>
    </source>
</evidence>
<dbReference type="Gene3D" id="3.40.50.970">
    <property type="match status" value="2"/>
</dbReference>
<comment type="cofactor">
    <cofactor evidence="2">
        <name>thiamine diphosphate</name>
        <dbReference type="ChEBI" id="CHEBI:58937"/>
    </cofactor>
</comment>
<keyword evidence="9" id="KW-0560">Oxidoreductase</keyword>
<dbReference type="SUPFAM" id="SSF52922">
    <property type="entry name" value="TK C-terminal domain-like"/>
    <property type="match status" value="1"/>
</dbReference>
<evidence type="ECO:0000256" key="1">
    <source>
        <dbReference type="ARBA" id="ARBA00001946"/>
    </source>
</evidence>
<dbReference type="Proteomes" id="UP000251211">
    <property type="component" value="Unassembled WGS sequence"/>
</dbReference>
<dbReference type="PANTHER" id="PTHR43825:SF4">
    <property type="entry name" value="PYRUVATE DEHYDROGENASE E1 COMPONENT"/>
    <property type="match status" value="1"/>
</dbReference>
<protein>
    <recommendedName>
        <fullName evidence="4">Pyruvate dehydrogenase E1 component</fullName>
    </recommendedName>
</protein>
<feature type="binding site" evidence="7">
    <location>
        <position position="202"/>
    </location>
    <ligand>
        <name>Mg(2+)</name>
        <dbReference type="ChEBI" id="CHEBI:18420"/>
    </ligand>
</feature>
<dbReference type="PANTHER" id="PTHR43825">
    <property type="entry name" value="PYRUVATE DEHYDROGENASE E1 COMPONENT"/>
    <property type="match status" value="1"/>
</dbReference>
<dbReference type="SMART" id="SM00861">
    <property type="entry name" value="Transket_pyr"/>
    <property type="match status" value="1"/>
</dbReference>
<dbReference type="Gene3D" id="3.40.50.920">
    <property type="match status" value="1"/>
</dbReference>
<organism evidence="9 10">
    <name type="scientific">Rhodococcus wratislaviensis</name>
    <name type="common">Tsukamurella wratislaviensis</name>
    <dbReference type="NCBI Taxonomy" id="44752"/>
    <lineage>
        <taxon>Bacteria</taxon>
        <taxon>Bacillati</taxon>
        <taxon>Actinomycetota</taxon>
        <taxon>Actinomycetes</taxon>
        <taxon>Mycobacteriales</taxon>
        <taxon>Nocardiaceae</taxon>
        <taxon>Rhodococcus</taxon>
    </lineage>
</organism>
<evidence type="ECO:0000256" key="6">
    <source>
        <dbReference type="ARBA" id="ARBA00051231"/>
    </source>
</evidence>
<accession>A0AB38F646</accession>
<dbReference type="RefSeq" id="WP_112298396.1">
    <property type="nucleotide sequence ID" value="NZ_QTTP01000001.1"/>
</dbReference>
<dbReference type="InterPro" id="IPR004660">
    <property type="entry name" value="PDH_E1"/>
</dbReference>
<evidence type="ECO:0000313" key="10">
    <source>
        <dbReference type="Proteomes" id="UP000251211"/>
    </source>
</evidence>
<dbReference type="InterPro" id="IPR055152">
    <property type="entry name" value="Transketolase-like_C_2"/>
</dbReference>
<dbReference type="Pfam" id="PF17831">
    <property type="entry name" value="PDH_E1_M"/>
    <property type="match status" value="1"/>
</dbReference>
<keyword evidence="5" id="KW-0786">Thiamine pyrophosphate</keyword>
<evidence type="ECO:0000256" key="2">
    <source>
        <dbReference type="ARBA" id="ARBA00001964"/>
    </source>
</evidence>
<dbReference type="EMBL" id="UAUI01000001">
    <property type="protein sequence ID" value="SPZ34891.1"/>
    <property type="molecule type" value="Genomic_DNA"/>
</dbReference>
<gene>
    <name evidence="9" type="primary">aceE_1</name>
    <name evidence="9" type="ORF">NCTC13229_00492</name>
</gene>
<evidence type="ECO:0000256" key="7">
    <source>
        <dbReference type="PIRSR" id="PIRSR000156-1"/>
    </source>
</evidence>
<evidence type="ECO:0000313" key="9">
    <source>
        <dbReference type="EMBL" id="SPZ34891.1"/>
    </source>
</evidence>
<feature type="binding site" evidence="7">
    <location>
        <position position="200"/>
    </location>
    <ligand>
        <name>Mg(2+)</name>
        <dbReference type="ChEBI" id="CHEBI:18420"/>
    </ligand>
</feature>
<dbReference type="AlphaFoldDB" id="A0AB38F646"/>
<evidence type="ECO:0000256" key="4">
    <source>
        <dbReference type="ARBA" id="ARBA00017172"/>
    </source>
</evidence>
<dbReference type="InterPro" id="IPR051157">
    <property type="entry name" value="PDH/Transketolase"/>
</dbReference>
<keyword evidence="7" id="KW-0479">Metal-binding</keyword>